<sequence length="290" mass="32319">MIALETDHYRLTVDPDLGATILTADWRDGDDWLPILEPLVTPEAGLKAGCFVMAPFANRIDHGRFAFDGQSFQLPINNPAEDMAIHGFARNREWLVAEHRPDFARLVLLLNEPDLPWRFELVQEIAIEADGITVTLTMTNFGDSAMPFGFGLHPWFPKPRQTRLAFEAIGAHVKDARGLPLPQTQPVAGMSAADQQPLDLLPRLDASFAGWQDRRAVLRWPGHEVELTATGALRHLHVFNPDDRAVFCVEPVSHLPDAVNRPELGEDAQMTVLMPGEHLQGGMHLTARRT</sequence>
<keyword evidence="2" id="KW-1185">Reference proteome</keyword>
<dbReference type="GO" id="GO:0005975">
    <property type="term" value="P:carbohydrate metabolic process"/>
    <property type="evidence" value="ECO:0007669"/>
    <property type="project" value="InterPro"/>
</dbReference>
<dbReference type="InterPro" id="IPR008183">
    <property type="entry name" value="Aldose_1/G6P_1-epimerase"/>
</dbReference>
<dbReference type="Pfam" id="PF01263">
    <property type="entry name" value="Aldose_epim"/>
    <property type="match status" value="1"/>
</dbReference>
<evidence type="ECO:0008006" key="3">
    <source>
        <dbReference type="Google" id="ProtNLM"/>
    </source>
</evidence>
<dbReference type="GO" id="GO:0030246">
    <property type="term" value="F:carbohydrate binding"/>
    <property type="evidence" value="ECO:0007669"/>
    <property type="project" value="InterPro"/>
</dbReference>
<dbReference type="RefSeq" id="WP_155040173.1">
    <property type="nucleotide sequence ID" value="NZ_JBHGCD010000007.1"/>
</dbReference>
<dbReference type="Proteomes" id="UP000449846">
    <property type="component" value="Unassembled WGS sequence"/>
</dbReference>
<dbReference type="AlphaFoldDB" id="A0A844HK44"/>
<dbReference type="Gene3D" id="2.70.98.10">
    <property type="match status" value="1"/>
</dbReference>
<comment type="caution">
    <text evidence="1">The sequence shown here is derived from an EMBL/GenBank/DDBJ whole genome shotgun (WGS) entry which is preliminary data.</text>
</comment>
<proteinExistence type="predicted"/>
<dbReference type="GO" id="GO:0016853">
    <property type="term" value="F:isomerase activity"/>
    <property type="evidence" value="ECO:0007669"/>
    <property type="project" value="InterPro"/>
</dbReference>
<dbReference type="InterPro" id="IPR011013">
    <property type="entry name" value="Gal_mutarotase_sf_dom"/>
</dbReference>
<dbReference type="SUPFAM" id="SSF74650">
    <property type="entry name" value="Galactose mutarotase-like"/>
    <property type="match status" value="1"/>
</dbReference>
<gene>
    <name evidence="1" type="ORF">GL300_13600</name>
</gene>
<dbReference type="InterPro" id="IPR014718">
    <property type="entry name" value="GH-type_carb-bd"/>
</dbReference>
<dbReference type="EMBL" id="WMIG01000006">
    <property type="protein sequence ID" value="MTH60246.1"/>
    <property type="molecule type" value="Genomic_DNA"/>
</dbReference>
<protein>
    <recommendedName>
        <fullName evidence="3">Aldose 1-epimerase</fullName>
    </recommendedName>
</protein>
<accession>A0A844HK44</accession>
<organism evidence="1 2">
    <name type="scientific">Paracoccus litorisediminis</name>
    <dbReference type="NCBI Taxonomy" id="2006130"/>
    <lineage>
        <taxon>Bacteria</taxon>
        <taxon>Pseudomonadati</taxon>
        <taxon>Pseudomonadota</taxon>
        <taxon>Alphaproteobacteria</taxon>
        <taxon>Rhodobacterales</taxon>
        <taxon>Paracoccaceae</taxon>
        <taxon>Paracoccus</taxon>
    </lineage>
</organism>
<dbReference type="OrthoDB" id="9796517at2"/>
<evidence type="ECO:0000313" key="2">
    <source>
        <dbReference type="Proteomes" id="UP000449846"/>
    </source>
</evidence>
<evidence type="ECO:0000313" key="1">
    <source>
        <dbReference type="EMBL" id="MTH60246.1"/>
    </source>
</evidence>
<reference evidence="1 2" key="1">
    <citation type="submission" date="2019-11" db="EMBL/GenBank/DDBJ databases">
        <authorList>
            <person name="Dong K."/>
        </authorList>
    </citation>
    <scope>NUCLEOTIDE SEQUENCE [LARGE SCALE GENOMIC DNA]</scope>
    <source>
        <strain evidence="1 2">NBRC 112902</strain>
    </source>
</reference>
<name>A0A844HK44_9RHOB</name>